<dbReference type="Pfam" id="PF02836">
    <property type="entry name" value="Glyco_hydro_2_C"/>
    <property type="match status" value="1"/>
</dbReference>
<feature type="domain" description="Glycoside hydrolase family 2" evidence="7">
    <location>
        <begin position="763"/>
        <end position="860"/>
    </location>
</feature>
<sequence>MFSRLQIDMHLKKVLYGRQRFTLQSWHSRSICLRLLAILLSGIIGLHLSSCDAVTGKVDYSTEKVLLDSNWAFHVGAVDSLKLFNDTSAMDKPENLGFQQVDLPHDWSITGPFDKGNPAGNQGGALPGGIGWYFKSFTLTENDSLKNICIAFDGIYRKSKVWLNGHLLGERPNGFISFEYTLNPYLNFDGRQNRLIVRVDNSEQPNSRWYCGSGINRDVWLIKRGPLYINQSESYFYSSTVSIPNNRQREYAQGSATLHQHLVLNGASATVKPLEIKLTLWDALQHKVGEKVERLSAQNSGVINTLDAEWPLNNLRLWSPAQPYLYTLQIEVTQEGNMVDRYRQKIGFRHFRFDSQNGFYLNGESTKIKGVCLHSDFGVLGTAYNYSAMHRQLKLLKEMGCNAIRTAHNPPAPGMLDLCDSMGFLVMDEAFDMWEKKKTKFDYSRDFKAWHRKDLEDQIKRDRRHTSIICWSIGNEIREQFDTSGIRLTRELVALVKALDTTRPVLSAMTETHPDKNNIAKSGALDLMGFNYKIDQYDSLPINFPNSCFIASETVSALETRGVYKNEPKDTIVYMPVGSQQKFANNTNGDWTVSAYDKVAAYWGTTHENAWRAVKNRPFIAGTFVWTGIDYLGEPVPFPFPARSSYYGIIDQAGLVKDVYYFYQSEWSDSAVLHLLPHWNWGKGQHVDVWCYYNQADMVELFLNGKSLGKRHKADGQKGDNEFHVSWQVPFLLGTLKVVAYQKGKAVKTTEVKTASAPSRVKVDVDLSGFRGVSGDLCYLTLQLEDEQGNSVPDNDRLLQFDINGQAKLVGINNGYQAELRSFQSEQYPTWKGKCVVVVRPETAKGSFTLNVKGQGISTGAFKVNFGK</sequence>
<dbReference type="Pfam" id="PF16355">
    <property type="entry name" value="DUF4982"/>
    <property type="match status" value="1"/>
</dbReference>
<dbReference type="PANTHER" id="PTHR42732">
    <property type="entry name" value="BETA-GALACTOSIDASE"/>
    <property type="match status" value="1"/>
</dbReference>
<dbReference type="Gene3D" id="3.20.20.80">
    <property type="entry name" value="Glycosidases"/>
    <property type="match status" value="1"/>
</dbReference>
<dbReference type="InterPro" id="IPR006101">
    <property type="entry name" value="Glyco_hydro_2"/>
</dbReference>
<evidence type="ECO:0000259" key="6">
    <source>
        <dbReference type="Pfam" id="PF16355"/>
    </source>
</evidence>
<evidence type="ECO:0000256" key="2">
    <source>
        <dbReference type="ARBA" id="ARBA00022801"/>
    </source>
</evidence>
<dbReference type="InterPro" id="IPR008979">
    <property type="entry name" value="Galactose-bd-like_sf"/>
</dbReference>
<dbReference type="SUPFAM" id="SSF49303">
    <property type="entry name" value="beta-Galactosidase/glucuronidase domain"/>
    <property type="match status" value="1"/>
</dbReference>
<dbReference type="InterPro" id="IPR040605">
    <property type="entry name" value="Glyco_hydro2_dom5"/>
</dbReference>
<protein>
    <submittedName>
        <fullName evidence="8">Beta-galactosidase</fullName>
    </submittedName>
</protein>
<dbReference type="Gene3D" id="2.60.40.10">
    <property type="entry name" value="Immunoglobulins"/>
    <property type="match status" value="3"/>
</dbReference>
<keyword evidence="2" id="KW-0378">Hydrolase</keyword>
<dbReference type="EMBL" id="FNQY01000004">
    <property type="protein sequence ID" value="SDZ92728.1"/>
    <property type="molecule type" value="Genomic_DNA"/>
</dbReference>
<gene>
    <name evidence="8" type="ORF">SAMN05192529_104119</name>
</gene>
<dbReference type="Proteomes" id="UP000199041">
    <property type="component" value="Unassembled WGS sequence"/>
</dbReference>
<dbReference type="PANTHER" id="PTHR42732:SF1">
    <property type="entry name" value="BETA-MANNOSIDASE"/>
    <property type="match status" value="1"/>
</dbReference>
<dbReference type="Gene3D" id="2.60.120.260">
    <property type="entry name" value="Galactose-binding domain-like"/>
    <property type="match status" value="1"/>
</dbReference>
<dbReference type="InterPro" id="IPR051913">
    <property type="entry name" value="GH2_Domain-Containing"/>
</dbReference>
<evidence type="ECO:0000259" key="4">
    <source>
        <dbReference type="Pfam" id="PF00703"/>
    </source>
</evidence>
<dbReference type="SUPFAM" id="SSF51445">
    <property type="entry name" value="(Trans)glycosidases"/>
    <property type="match status" value="1"/>
</dbReference>
<dbReference type="GO" id="GO:0004553">
    <property type="term" value="F:hydrolase activity, hydrolyzing O-glycosyl compounds"/>
    <property type="evidence" value="ECO:0007669"/>
    <property type="project" value="InterPro"/>
</dbReference>
<evidence type="ECO:0000313" key="8">
    <source>
        <dbReference type="EMBL" id="SDZ92728.1"/>
    </source>
</evidence>
<dbReference type="InterPro" id="IPR017853">
    <property type="entry name" value="GH"/>
</dbReference>
<dbReference type="SUPFAM" id="SSF49785">
    <property type="entry name" value="Galactose-binding domain-like"/>
    <property type="match status" value="1"/>
</dbReference>
<dbReference type="Pfam" id="PF18565">
    <property type="entry name" value="Glyco_hydro2_C5"/>
    <property type="match status" value="1"/>
</dbReference>
<proteinExistence type="inferred from homology"/>
<dbReference type="Pfam" id="PF00703">
    <property type="entry name" value="Glyco_hydro_2"/>
    <property type="match status" value="1"/>
</dbReference>
<name>A0A1H3X2H2_9BACT</name>
<dbReference type="InterPro" id="IPR006102">
    <property type="entry name" value="Ig-like_GH2"/>
</dbReference>
<organism evidence="8 9">
    <name type="scientific">Arachidicoccus rhizosphaerae</name>
    <dbReference type="NCBI Taxonomy" id="551991"/>
    <lineage>
        <taxon>Bacteria</taxon>
        <taxon>Pseudomonadati</taxon>
        <taxon>Bacteroidota</taxon>
        <taxon>Chitinophagia</taxon>
        <taxon>Chitinophagales</taxon>
        <taxon>Chitinophagaceae</taxon>
        <taxon>Arachidicoccus</taxon>
    </lineage>
</organism>
<dbReference type="AlphaFoldDB" id="A0A1H3X2H2"/>
<dbReference type="InterPro" id="IPR032311">
    <property type="entry name" value="DUF4982"/>
</dbReference>
<reference evidence="8 9" key="1">
    <citation type="submission" date="2016-10" db="EMBL/GenBank/DDBJ databases">
        <authorList>
            <person name="de Groot N.N."/>
        </authorList>
    </citation>
    <scope>NUCLEOTIDE SEQUENCE [LARGE SCALE GENOMIC DNA]</scope>
    <source>
        <strain evidence="8 9">Vu-144</strain>
    </source>
</reference>
<evidence type="ECO:0000259" key="5">
    <source>
        <dbReference type="Pfam" id="PF02836"/>
    </source>
</evidence>
<feature type="domain" description="Glycoside hydrolase family 2 immunoglobulin-like beta-sandwich" evidence="4">
    <location>
        <begin position="254"/>
        <end position="349"/>
    </location>
</feature>
<dbReference type="PRINTS" id="PR00132">
    <property type="entry name" value="GLHYDRLASE2"/>
</dbReference>
<dbReference type="InterPro" id="IPR036156">
    <property type="entry name" value="Beta-gal/glucu_dom_sf"/>
</dbReference>
<dbReference type="InterPro" id="IPR013783">
    <property type="entry name" value="Ig-like_fold"/>
</dbReference>
<dbReference type="GO" id="GO:0005975">
    <property type="term" value="P:carbohydrate metabolic process"/>
    <property type="evidence" value="ECO:0007669"/>
    <property type="project" value="InterPro"/>
</dbReference>
<accession>A0A1H3X2H2</accession>
<evidence type="ECO:0000313" key="9">
    <source>
        <dbReference type="Proteomes" id="UP000199041"/>
    </source>
</evidence>
<feature type="domain" description="DUF4982" evidence="6">
    <location>
        <begin position="684"/>
        <end position="747"/>
    </location>
</feature>
<feature type="domain" description="Glycoside hydrolase family 2 catalytic" evidence="5">
    <location>
        <begin position="357"/>
        <end position="508"/>
    </location>
</feature>
<keyword evidence="3" id="KW-0326">Glycosidase</keyword>
<dbReference type="STRING" id="551991.SAMN05192529_104119"/>
<evidence type="ECO:0000256" key="1">
    <source>
        <dbReference type="ARBA" id="ARBA00007401"/>
    </source>
</evidence>
<keyword evidence="9" id="KW-1185">Reference proteome</keyword>
<evidence type="ECO:0000256" key="3">
    <source>
        <dbReference type="ARBA" id="ARBA00023295"/>
    </source>
</evidence>
<evidence type="ECO:0000259" key="7">
    <source>
        <dbReference type="Pfam" id="PF18565"/>
    </source>
</evidence>
<comment type="similarity">
    <text evidence="1">Belongs to the glycosyl hydrolase 2 family.</text>
</comment>
<dbReference type="InterPro" id="IPR006103">
    <property type="entry name" value="Glyco_hydro_2_cat"/>
</dbReference>